<feature type="compositionally biased region" description="Basic residues" evidence="6">
    <location>
        <begin position="708"/>
        <end position="719"/>
    </location>
</feature>
<dbReference type="EMBL" id="NHYD01001859">
    <property type="protein sequence ID" value="PPQ89491.1"/>
    <property type="molecule type" value="Genomic_DNA"/>
</dbReference>
<feature type="region of interest" description="Disordered" evidence="6">
    <location>
        <begin position="73"/>
        <end position="113"/>
    </location>
</feature>
<evidence type="ECO:0000256" key="5">
    <source>
        <dbReference type="ARBA" id="ARBA00023027"/>
    </source>
</evidence>
<evidence type="ECO:0000256" key="6">
    <source>
        <dbReference type="SAM" id="MobiDB-lite"/>
    </source>
</evidence>
<dbReference type="Gene3D" id="3.40.50.10330">
    <property type="entry name" value="Probable inorganic polyphosphate/atp-NAD kinase, domain 1"/>
    <property type="match status" value="1"/>
</dbReference>
<dbReference type="Proteomes" id="UP000283269">
    <property type="component" value="Unassembled WGS sequence"/>
</dbReference>
<keyword evidence="5" id="KW-0520">NAD</keyword>
<keyword evidence="4" id="KW-0521">NADP</keyword>
<dbReference type="HAMAP" id="MF_00361">
    <property type="entry name" value="NAD_kinase"/>
    <property type="match status" value="1"/>
</dbReference>
<dbReference type="OrthoDB" id="24581at2759"/>
<evidence type="ECO:0000256" key="1">
    <source>
        <dbReference type="ARBA" id="ARBA00010995"/>
    </source>
</evidence>
<feature type="compositionally biased region" description="Basic and acidic residues" evidence="6">
    <location>
        <begin position="792"/>
        <end position="802"/>
    </location>
</feature>
<dbReference type="InParanoid" id="A0A409XFH2"/>
<dbReference type="FunCoup" id="A0A409XFH2">
    <property type="interactions" value="7"/>
</dbReference>
<dbReference type="InterPro" id="IPR017437">
    <property type="entry name" value="ATP-NAD_kinase_PpnK-typ_C"/>
</dbReference>
<dbReference type="GO" id="GO:0003951">
    <property type="term" value="F:NAD+ kinase activity"/>
    <property type="evidence" value="ECO:0007669"/>
    <property type="project" value="InterPro"/>
</dbReference>
<feature type="compositionally biased region" description="Basic and acidic residues" evidence="6">
    <location>
        <begin position="823"/>
        <end position="832"/>
    </location>
</feature>
<dbReference type="Pfam" id="PF01513">
    <property type="entry name" value="NAD_kinase"/>
    <property type="match status" value="1"/>
</dbReference>
<evidence type="ECO:0000313" key="8">
    <source>
        <dbReference type="Proteomes" id="UP000283269"/>
    </source>
</evidence>
<dbReference type="Pfam" id="PF20143">
    <property type="entry name" value="NAD_kinase_C"/>
    <property type="match status" value="1"/>
</dbReference>
<reference evidence="7 8" key="1">
    <citation type="journal article" date="2018" name="Evol. Lett.">
        <title>Horizontal gene cluster transfer increased hallucinogenic mushroom diversity.</title>
        <authorList>
            <person name="Reynolds H.T."/>
            <person name="Vijayakumar V."/>
            <person name="Gluck-Thaler E."/>
            <person name="Korotkin H.B."/>
            <person name="Matheny P.B."/>
            <person name="Slot J.C."/>
        </authorList>
    </citation>
    <scope>NUCLEOTIDE SEQUENCE [LARGE SCALE GENOMIC DNA]</scope>
    <source>
        <strain evidence="7 8">2631</strain>
    </source>
</reference>
<name>A0A409XFH2_PSICY</name>
<dbReference type="GO" id="GO:0019674">
    <property type="term" value="P:NAD+ metabolic process"/>
    <property type="evidence" value="ECO:0007669"/>
    <property type="project" value="InterPro"/>
</dbReference>
<feature type="compositionally biased region" description="Acidic residues" evidence="6">
    <location>
        <begin position="650"/>
        <end position="675"/>
    </location>
</feature>
<organism evidence="7 8">
    <name type="scientific">Psilocybe cyanescens</name>
    <dbReference type="NCBI Taxonomy" id="93625"/>
    <lineage>
        <taxon>Eukaryota</taxon>
        <taxon>Fungi</taxon>
        <taxon>Dikarya</taxon>
        <taxon>Basidiomycota</taxon>
        <taxon>Agaricomycotina</taxon>
        <taxon>Agaricomycetes</taxon>
        <taxon>Agaricomycetidae</taxon>
        <taxon>Agaricales</taxon>
        <taxon>Agaricineae</taxon>
        <taxon>Strophariaceae</taxon>
        <taxon>Psilocybe</taxon>
    </lineage>
</organism>
<feature type="region of interest" description="Disordered" evidence="6">
    <location>
        <begin position="616"/>
        <end position="850"/>
    </location>
</feature>
<comment type="caution">
    <text evidence="7">The sequence shown here is derived from an EMBL/GenBank/DDBJ whole genome shotgun (WGS) entry which is preliminary data.</text>
</comment>
<feature type="compositionally biased region" description="Polar residues" evidence="6">
    <location>
        <begin position="158"/>
        <end position="171"/>
    </location>
</feature>
<feature type="region of interest" description="Disordered" evidence="6">
    <location>
        <begin position="155"/>
        <end position="179"/>
    </location>
</feature>
<evidence type="ECO:0008006" key="9">
    <source>
        <dbReference type="Google" id="ProtNLM"/>
    </source>
</evidence>
<evidence type="ECO:0000313" key="7">
    <source>
        <dbReference type="EMBL" id="PPQ89491.1"/>
    </source>
</evidence>
<evidence type="ECO:0000256" key="3">
    <source>
        <dbReference type="ARBA" id="ARBA00022777"/>
    </source>
</evidence>
<dbReference type="FunFam" id="2.60.200.30:FF:000004">
    <property type="entry name" value="NAD kinase 2, chloroplastic"/>
    <property type="match status" value="1"/>
</dbReference>
<feature type="compositionally biased region" description="Low complexity" evidence="6">
    <location>
        <begin position="754"/>
        <end position="769"/>
    </location>
</feature>
<evidence type="ECO:0000256" key="4">
    <source>
        <dbReference type="ARBA" id="ARBA00022857"/>
    </source>
</evidence>
<dbReference type="PANTHER" id="PTHR20275">
    <property type="entry name" value="NAD KINASE"/>
    <property type="match status" value="1"/>
</dbReference>
<feature type="compositionally biased region" description="Polar residues" evidence="6">
    <location>
        <begin position="676"/>
        <end position="687"/>
    </location>
</feature>
<dbReference type="Gene3D" id="2.60.200.30">
    <property type="entry name" value="Probable inorganic polyphosphate/atp-NAD kinase, domain 2"/>
    <property type="match status" value="1"/>
</dbReference>
<keyword evidence="8" id="KW-1185">Reference proteome</keyword>
<dbReference type="AlphaFoldDB" id="A0A409XFH2"/>
<gene>
    <name evidence="7" type="ORF">CVT25_012163</name>
</gene>
<dbReference type="InterPro" id="IPR016064">
    <property type="entry name" value="NAD/diacylglycerol_kinase_sf"/>
</dbReference>
<accession>A0A409XFH2</accession>
<keyword evidence="3" id="KW-0418">Kinase</keyword>
<dbReference type="GO" id="GO:0006741">
    <property type="term" value="P:NADP+ biosynthetic process"/>
    <property type="evidence" value="ECO:0007669"/>
    <property type="project" value="InterPro"/>
</dbReference>
<dbReference type="STRING" id="93625.A0A409XFH2"/>
<protein>
    <recommendedName>
        <fullName evidence="9">NAD+ kinase</fullName>
    </recommendedName>
</protein>
<dbReference type="InterPro" id="IPR002504">
    <property type="entry name" value="NADK"/>
</dbReference>
<sequence>MSSTSQSLIDAHHLLSPDAETFSTPPTTPGFGVLPGKSIIAPSLSRRSSRPSSLHIDRKQSDWNPDIELWSTSPDLSKKLNGSPLPPTVSLEPTVVPPSPKNTHPQHTASAKPMNSPCFVHSHLDKGAHLTDWLKNKQTFVDSADVGVARNLQHLGSPGQSSTFSPQTPGFSSSHDSDEDEFVGSLTKRLAETAVGVREMSKQLGRARVQSNIQNVLIVTKARDNRLIKLTRELALYLMLKHRRGSKRGLVVYVDNQLRNSRRFDAEGIQRDHPELFVPFPRRRTSSTHSVSSLSSTSTHKEDYDEGQLRYWTSSMCSHSPHLFDFVVTLGGDGTVLFTSWLFQRVVPPVLPFALGSLGFLTNFDFADHQAVMDSAIDNGIRVNLRMRFTCTVYRAVANEEGKGRKAVKKGETGEIMMKNLEKGGWEALEGGFSVGDGKYNSRDKEIMCFTTRPVETFEVLNDLVVDRGPSPYVSLLELFGDEHHMTTVQADGLTVSTPTGSTAYSLSAGGSLVHPEIPALLITPICPHTLSFRPMLLPDSMELRICVPFNSRSTAWASFDGRGRVELKQGDHIKVTASRYPFPTVCADKQSTDWFHAISRTLKWNERERQKSFVVVEEEGPPKQHKRRSKRSGTISDTKIPDPRVVEESPADEEEDEVTDEEEEDKFDIDDSSPEAESNISITNGLTPAEKVLGQEKAATLRPHPPVIKRKSKSRSRSRPPPSHSGVDSPSRYANPAPHPPDVSSRHVGFDISSPRSSAPSSPDSLVSHVAQQGTRDDLHGPRQLSSRSRIPKDRELDLEAVKTPTASSLVYGRGRGHSRSRSTDQPEHRAFAVWGQDESDSNASDSES</sequence>
<comment type="similarity">
    <text evidence="1">Belongs to the NAD kinase family.</text>
</comment>
<proteinExistence type="inferred from homology"/>
<dbReference type="PANTHER" id="PTHR20275:SF0">
    <property type="entry name" value="NAD KINASE"/>
    <property type="match status" value="1"/>
</dbReference>
<keyword evidence="2" id="KW-0808">Transferase</keyword>
<evidence type="ECO:0000256" key="2">
    <source>
        <dbReference type="ARBA" id="ARBA00022679"/>
    </source>
</evidence>
<dbReference type="SUPFAM" id="SSF111331">
    <property type="entry name" value="NAD kinase/diacylglycerol kinase-like"/>
    <property type="match status" value="1"/>
</dbReference>
<dbReference type="InterPro" id="IPR017438">
    <property type="entry name" value="ATP-NAD_kinase_N"/>
</dbReference>